<evidence type="ECO:0000256" key="21">
    <source>
        <dbReference type="PROSITE-ProRule" id="PRU10141"/>
    </source>
</evidence>
<evidence type="ECO:0000256" key="4">
    <source>
        <dbReference type="ARBA" id="ARBA00022553"/>
    </source>
</evidence>
<evidence type="ECO:0000256" key="10">
    <source>
        <dbReference type="ARBA" id="ARBA00022989"/>
    </source>
</evidence>
<dbReference type="PIRSF" id="PIRSF000615">
    <property type="entry name" value="TyrPK_CSF1-R"/>
    <property type="match status" value="1"/>
</dbReference>
<feature type="binding site" evidence="19">
    <location>
        <begin position="307"/>
        <end position="313"/>
    </location>
    <ligand>
        <name>ATP</name>
        <dbReference type="ChEBI" id="CHEBI:30616"/>
    </ligand>
</feature>
<reference evidence="24" key="2">
    <citation type="submission" date="2025-09" db="UniProtKB">
        <authorList>
            <consortium name="Ensembl"/>
        </authorList>
    </citation>
    <scope>IDENTIFICATION</scope>
</reference>
<evidence type="ECO:0000256" key="9">
    <source>
        <dbReference type="ARBA" id="ARBA00022840"/>
    </source>
</evidence>
<dbReference type="InterPro" id="IPR000719">
    <property type="entry name" value="Prot_kinase_dom"/>
</dbReference>
<dbReference type="GO" id="GO:0005007">
    <property type="term" value="F:fibroblast growth factor receptor activity"/>
    <property type="evidence" value="ECO:0007669"/>
    <property type="project" value="InterPro"/>
</dbReference>
<dbReference type="PROSITE" id="PS50011">
    <property type="entry name" value="PROTEIN_KINASE_DOM"/>
    <property type="match status" value="1"/>
</dbReference>
<evidence type="ECO:0000256" key="6">
    <source>
        <dbReference type="ARBA" id="ARBA00022729"/>
    </source>
</evidence>
<comment type="subcellular location">
    <subcellularLocation>
        <location evidence="1">Cell membrane</location>
        <topology evidence="1">Single-pass type I membrane protein</topology>
    </subcellularLocation>
</comment>
<dbReference type="GO" id="GO:0008284">
    <property type="term" value="P:positive regulation of cell population proliferation"/>
    <property type="evidence" value="ECO:0007669"/>
    <property type="project" value="InterPro"/>
</dbReference>
<evidence type="ECO:0000259" key="22">
    <source>
        <dbReference type="PROSITE" id="PS50011"/>
    </source>
</evidence>
<proteinExistence type="predicted"/>
<keyword evidence="12" id="KW-0829">Tyrosine-protein kinase</keyword>
<dbReference type="GO" id="GO:0017134">
    <property type="term" value="F:fibroblast growth factor binding"/>
    <property type="evidence" value="ECO:0007669"/>
    <property type="project" value="TreeGrafter"/>
</dbReference>
<evidence type="ECO:0000256" key="7">
    <source>
        <dbReference type="ARBA" id="ARBA00022737"/>
    </source>
</evidence>
<evidence type="ECO:0000313" key="24">
    <source>
        <dbReference type="Ensembl" id="ENSGMOP00000057116.1"/>
    </source>
</evidence>
<feature type="binding site" evidence="19 21">
    <location>
        <position position="337"/>
    </location>
    <ligand>
        <name>ATP</name>
        <dbReference type="ChEBI" id="CHEBI:30616"/>
    </ligand>
</feature>
<dbReference type="InterPro" id="IPR008266">
    <property type="entry name" value="Tyr_kinase_AS"/>
</dbReference>
<feature type="disulfide bond" evidence="20">
    <location>
        <begin position="160"/>
        <end position="221"/>
    </location>
</feature>
<dbReference type="PANTHER" id="PTHR24416:SF550">
    <property type="entry name" value="FIBROBLAST GROWTH FACTOR RECEPTOR HOMOLOG 1-RELATED"/>
    <property type="match status" value="1"/>
</dbReference>
<evidence type="ECO:0000256" key="2">
    <source>
        <dbReference type="ARBA" id="ARBA00011902"/>
    </source>
</evidence>
<evidence type="ECO:0000256" key="15">
    <source>
        <dbReference type="ARBA" id="ARBA00023180"/>
    </source>
</evidence>
<evidence type="ECO:0000256" key="20">
    <source>
        <dbReference type="PIRSR" id="PIRSR000628-3"/>
    </source>
</evidence>
<dbReference type="Gene3D" id="2.60.40.10">
    <property type="entry name" value="Immunoglobulins"/>
    <property type="match status" value="2"/>
</dbReference>
<evidence type="ECO:0000256" key="18">
    <source>
        <dbReference type="PIRSR" id="PIRSR000628-1"/>
    </source>
</evidence>
<evidence type="ECO:0000256" key="13">
    <source>
        <dbReference type="ARBA" id="ARBA00023157"/>
    </source>
</evidence>
<dbReference type="Ensembl" id="ENSGMOT00000069753.1">
    <property type="protein sequence ID" value="ENSGMOP00000057116.1"/>
    <property type="gene ID" value="ENSGMOG00000012944.2"/>
</dbReference>
<dbReference type="InterPro" id="IPR003599">
    <property type="entry name" value="Ig_sub"/>
</dbReference>
<dbReference type="InterPro" id="IPR013098">
    <property type="entry name" value="Ig_I-set"/>
</dbReference>
<accession>A0A8C5FS38</accession>
<dbReference type="InterPro" id="IPR036179">
    <property type="entry name" value="Ig-like_dom_sf"/>
</dbReference>
<evidence type="ECO:0000256" key="16">
    <source>
        <dbReference type="ARBA" id="ARBA00023319"/>
    </source>
</evidence>
<dbReference type="SUPFAM" id="SSF56112">
    <property type="entry name" value="Protein kinase-like (PK-like)"/>
    <property type="match status" value="1"/>
</dbReference>
<dbReference type="PANTHER" id="PTHR24416">
    <property type="entry name" value="TYROSINE-PROTEIN KINASE RECEPTOR"/>
    <property type="match status" value="1"/>
</dbReference>
<feature type="domain" description="Ig-like" evidence="23">
    <location>
        <begin position="133"/>
        <end position="233"/>
    </location>
</feature>
<keyword evidence="16" id="KW-0393">Immunoglobulin domain</keyword>
<dbReference type="AlphaFoldDB" id="A0A8C5FS38"/>
<keyword evidence="12" id="KW-0418">Kinase</keyword>
<feature type="domain" description="Ig-like" evidence="23">
    <location>
        <begin position="31"/>
        <end position="129"/>
    </location>
</feature>
<keyword evidence="9 19" id="KW-0067">ATP-binding</keyword>
<feature type="disulfide bond" evidence="20">
    <location>
        <begin position="60"/>
        <end position="113"/>
    </location>
</feature>
<dbReference type="SMART" id="SM00219">
    <property type="entry name" value="TyrKc"/>
    <property type="match status" value="1"/>
</dbReference>
<dbReference type="SMART" id="SM00408">
    <property type="entry name" value="IGc2"/>
    <property type="match status" value="2"/>
</dbReference>
<dbReference type="Gene3D" id="1.10.510.10">
    <property type="entry name" value="Transferase(Phosphotransferase) domain 1"/>
    <property type="match status" value="1"/>
</dbReference>
<dbReference type="InterPro" id="IPR050122">
    <property type="entry name" value="RTK"/>
</dbReference>
<evidence type="ECO:0000256" key="8">
    <source>
        <dbReference type="ARBA" id="ARBA00022741"/>
    </source>
</evidence>
<name>A0A8C5FS38_GADMO</name>
<feature type="binding site" evidence="19">
    <location>
        <position position="450"/>
    </location>
    <ligand>
        <name>ATP</name>
        <dbReference type="ChEBI" id="CHEBI:30616"/>
    </ligand>
</feature>
<evidence type="ECO:0000256" key="19">
    <source>
        <dbReference type="PIRSR" id="PIRSR000628-2"/>
    </source>
</evidence>
<feature type="binding site" evidence="19">
    <location>
        <position position="391"/>
    </location>
    <ligand>
        <name>ATP</name>
        <dbReference type="ChEBI" id="CHEBI:30616"/>
    </ligand>
</feature>
<evidence type="ECO:0000256" key="5">
    <source>
        <dbReference type="ARBA" id="ARBA00022692"/>
    </source>
</evidence>
<dbReference type="PRINTS" id="PR00109">
    <property type="entry name" value="TYRKINASE"/>
</dbReference>
<dbReference type="InterPro" id="IPR001245">
    <property type="entry name" value="Ser-Thr/Tyr_kinase_cat_dom"/>
</dbReference>
<gene>
    <name evidence="24" type="primary">fgfr1b</name>
</gene>
<dbReference type="Pfam" id="PF07714">
    <property type="entry name" value="PK_Tyr_Ser-Thr"/>
    <property type="match status" value="1"/>
</dbReference>
<evidence type="ECO:0000256" key="17">
    <source>
        <dbReference type="ARBA" id="ARBA00051243"/>
    </source>
</evidence>
<dbReference type="GeneTree" id="ENSGT00940000155860"/>
<keyword evidence="12" id="KW-0808">Transferase</keyword>
<comment type="catalytic activity">
    <reaction evidence="17">
        <text>L-tyrosyl-[protein] + ATP = O-phospho-L-tyrosyl-[protein] + ADP + H(+)</text>
        <dbReference type="Rhea" id="RHEA:10596"/>
        <dbReference type="Rhea" id="RHEA-COMP:10136"/>
        <dbReference type="Rhea" id="RHEA-COMP:20101"/>
        <dbReference type="ChEBI" id="CHEBI:15378"/>
        <dbReference type="ChEBI" id="CHEBI:30616"/>
        <dbReference type="ChEBI" id="CHEBI:46858"/>
        <dbReference type="ChEBI" id="CHEBI:61978"/>
        <dbReference type="ChEBI" id="CHEBI:456216"/>
        <dbReference type="EC" id="2.7.10.1"/>
    </reaction>
</comment>
<keyword evidence="4" id="KW-0597">Phosphoprotein</keyword>
<keyword evidence="15" id="KW-0325">Glycoprotein</keyword>
<keyword evidence="10" id="KW-1133">Transmembrane helix</keyword>
<keyword evidence="7" id="KW-0677">Repeat</keyword>
<evidence type="ECO:0000256" key="1">
    <source>
        <dbReference type="ARBA" id="ARBA00004251"/>
    </source>
</evidence>
<dbReference type="Pfam" id="PF13927">
    <property type="entry name" value="Ig_3"/>
    <property type="match status" value="1"/>
</dbReference>
<evidence type="ECO:0000256" key="3">
    <source>
        <dbReference type="ARBA" id="ARBA00022475"/>
    </source>
</evidence>
<dbReference type="InterPro" id="IPR017441">
    <property type="entry name" value="Protein_kinase_ATP_BS"/>
</dbReference>
<evidence type="ECO:0000256" key="14">
    <source>
        <dbReference type="ARBA" id="ARBA00023170"/>
    </source>
</evidence>
<evidence type="ECO:0000256" key="12">
    <source>
        <dbReference type="ARBA" id="ARBA00023137"/>
    </source>
</evidence>
<dbReference type="InterPro" id="IPR013783">
    <property type="entry name" value="Ig-like_fold"/>
</dbReference>
<dbReference type="Pfam" id="PF07679">
    <property type="entry name" value="I-set"/>
    <property type="match status" value="1"/>
</dbReference>
<keyword evidence="11" id="KW-0472">Membrane</keyword>
<dbReference type="Gene3D" id="3.30.200.20">
    <property type="entry name" value="Phosphorylase Kinase, domain 1"/>
    <property type="match status" value="1"/>
</dbReference>
<dbReference type="GO" id="GO:0045595">
    <property type="term" value="P:regulation of cell differentiation"/>
    <property type="evidence" value="ECO:0007669"/>
    <property type="project" value="UniProtKB-ARBA"/>
</dbReference>
<dbReference type="InterPro" id="IPR011009">
    <property type="entry name" value="Kinase-like_dom_sf"/>
</dbReference>
<keyword evidence="8 21" id="KW-0547">Nucleotide-binding</keyword>
<keyword evidence="25" id="KW-1185">Reference proteome</keyword>
<dbReference type="SMART" id="SM00409">
    <property type="entry name" value="IG"/>
    <property type="match status" value="2"/>
</dbReference>
<evidence type="ECO:0000313" key="25">
    <source>
        <dbReference type="Proteomes" id="UP000694546"/>
    </source>
</evidence>
<sequence length="612" mass="67071">HTHTLKNTKTFSRVDCPGLEVACCKHRAPPPAVAGAPQWLRKMQKRHSTVPANGTARFRCRATGNPRPTMHWYRDGQDLARDQRAAGFKVRLYESWSLTLESVGPSDGGSYTCVVKNEYGSLNHTYVLDVIAPNAILPMPLAVLPSNQTAVVGSDVRFICRVSGNPRPDVLWFKHIAGTGSTEGLEGIPYVRVLKTGSLVGDAEVLLLRNVSEDDAGPYTCMAGAASHSAWLAVAARRGCSGGCVVPSLCPCLQVSLDSTSSQLGLTHRSLGTVPSLPYLNKGSEPQFSYDSAWELHRDRLTLGKGLGEGCFGQVVLAEVVGLEKSRPTRVTKVAVKMLKADGTERDLCDLASEMQMMKMVGRHKNIINLLGACTQEGPLYVVVEYASRGNLRDYLRSRRPEGQEYCSGPWKVALGGVGVSELVSGAYQVARGMAYLASKKCIHRDLAARNVLVTEDEVMKIADFGLARDVHHIDYYKKTTNGRLPVKWMAPEALFDRVYTHQSDVWSFGVLLWEMFTLGGSPYPGVPVEELFKLLREGHRMERPSSCTAELYGLMTACWRSGPSQRPTFHQLVLDLDHTLSQITNKEYLDLSAPGVQCSPAMPDDGSSSWA</sequence>
<dbReference type="EC" id="2.7.10.1" evidence="2"/>
<reference evidence="24" key="1">
    <citation type="submission" date="2025-08" db="UniProtKB">
        <authorList>
            <consortium name="Ensembl"/>
        </authorList>
    </citation>
    <scope>IDENTIFICATION</scope>
</reference>
<dbReference type="PROSITE" id="PS50835">
    <property type="entry name" value="IG_LIKE"/>
    <property type="match status" value="2"/>
</dbReference>
<dbReference type="InterPro" id="IPR003598">
    <property type="entry name" value="Ig_sub2"/>
</dbReference>
<organism evidence="24 25">
    <name type="scientific">Gadus morhua</name>
    <name type="common">Atlantic cod</name>
    <dbReference type="NCBI Taxonomy" id="8049"/>
    <lineage>
        <taxon>Eukaryota</taxon>
        <taxon>Metazoa</taxon>
        <taxon>Chordata</taxon>
        <taxon>Craniata</taxon>
        <taxon>Vertebrata</taxon>
        <taxon>Euteleostomi</taxon>
        <taxon>Actinopterygii</taxon>
        <taxon>Neopterygii</taxon>
        <taxon>Teleostei</taxon>
        <taxon>Neoteleostei</taxon>
        <taxon>Acanthomorphata</taxon>
        <taxon>Zeiogadaria</taxon>
        <taxon>Gadariae</taxon>
        <taxon>Gadiformes</taxon>
        <taxon>Gadoidei</taxon>
        <taxon>Gadidae</taxon>
        <taxon>Gadus</taxon>
    </lineage>
</organism>
<dbReference type="PROSITE" id="PS00107">
    <property type="entry name" value="PROTEIN_KINASE_ATP"/>
    <property type="match status" value="1"/>
</dbReference>
<feature type="binding site" evidence="19">
    <location>
        <position position="464"/>
    </location>
    <ligand>
        <name>ATP</name>
        <dbReference type="ChEBI" id="CHEBI:30616"/>
    </ligand>
</feature>
<protein>
    <recommendedName>
        <fullName evidence="2">receptor protein-tyrosine kinase</fullName>
        <ecNumber evidence="2">2.7.10.1</ecNumber>
    </recommendedName>
</protein>
<dbReference type="InterPro" id="IPR007110">
    <property type="entry name" value="Ig-like_dom"/>
</dbReference>
<dbReference type="GO" id="GO:0005886">
    <property type="term" value="C:plasma membrane"/>
    <property type="evidence" value="ECO:0007669"/>
    <property type="project" value="UniProtKB-SubCell"/>
</dbReference>
<dbReference type="Proteomes" id="UP000694546">
    <property type="component" value="Chromosome 4"/>
</dbReference>
<keyword evidence="14" id="KW-0675">Receptor</keyword>
<keyword evidence="6" id="KW-0732">Signal</keyword>
<feature type="domain" description="Protein kinase" evidence="22">
    <location>
        <begin position="301"/>
        <end position="582"/>
    </location>
</feature>
<dbReference type="GO" id="GO:0005524">
    <property type="term" value="F:ATP binding"/>
    <property type="evidence" value="ECO:0007669"/>
    <property type="project" value="UniProtKB-UniRule"/>
</dbReference>
<dbReference type="SUPFAM" id="SSF48726">
    <property type="entry name" value="Immunoglobulin"/>
    <property type="match status" value="2"/>
</dbReference>
<evidence type="ECO:0000259" key="23">
    <source>
        <dbReference type="PROSITE" id="PS50835"/>
    </source>
</evidence>
<dbReference type="GO" id="GO:0043235">
    <property type="term" value="C:receptor complex"/>
    <property type="evidence" value="ECO:0007669"/>
    <property type="project" value="TreeGrafter"/>
</dbReference>
<keyword evidence="3" id="KW-1003">Cell membrane</keyword>
<keyword evidence="5" id="KW-0812">Transmembrane</keyword>
<feature type="binding site" evidence="19">
    <location>
        <begin position="385"/>
        <end position="387"/>
    </location>
    <ligand>
        <name>ATP</name>
        <dbReference type="ChEBI" id="CHEBI:30616"/>
    </ligand>
</feature>
<dbReference type="PROSITE" id="PS00109">
    <property type="entry name" value="PROTEIN_KINASE_TYR"/>
    <property type="match status" value="1"/>
</dbReference>
<evidence type="ECO:0000256" key="11">
    <source>
        <dbReference type="ARBA" id="ARBA00023136"/>
    </source>
</evidence>
<dbReference type="InterPro" id="IPR020635">
    <property type="entry name" value="Tyr_kinase_cat_dom"/>
</dbReference>
<keyword evidence="13 20" id="KW-1015">Disulfide bond</keyword>
<feature type="active site" description="Proton acceptor" evidence="18">
    <location>
        <position position="446"/>
    </location>
</feature>